<accession>A0A383AV90</accession>
<dbReference type="AlphaFoldDB" id="A0A383AV90"/>
<sequence length="249" mass="28636">FPHIQFKRAEKIKPLLWFGKPGKIIPYNITESDEPDSISEIKISKDLPHPGEYEKSINLIKSHLAKGDSYQINLTYPKEYQISGIPFDLYMSMREYIQPHYGFYLNVGNMKILSFSPERFFKSTNYTIESFPMKGTRPRSDDIIEDKHLAGELYHSEKDRAEHLMIVDLIRNDIGKVSKYGSIEVDNLYGIQSFETIHQMVSWVHGKLKNGVRESDIVQALFPGGSITGAPKEQSMKIIDSLENYQRGV</sequence>
<organism evidence="2">
    <name type="scientific">marine metagenome</name>
    <dbReference type="NCBI Taxonomy" id="408172"/>
    <lineage>
        <taxon>unclassified sequences</taxon>
        <taxon>metagenomes</taxon>
        <taxon>ecological metagenomes</taxon>
    </lineage>
</organism>
<reference evidence="2" key="1">
    <citation type="submission" date="2018-05" db="EMBL/GenBank/DDBJ databases">
        <authorList>
            <person name="Lanie J.A."/>
            <person name="Ng W.-L."/>
            <person name="Kazmierczak K.M."/>
            <person name="Andrzejewski T.M."/>
            <person name="Davidsen T.M."/>
            <person name="Wayne K.J."/>
            <person name="Tettelin H."/>
            <person name="Glass J.I."/>
            <person name="Rusch D."/>
            <person name="Podicherti R."/>
            <person name="Tsui H.-C.T."/>
            <person name="Winkler M.E."/>
        </authorList>
    </citation>
    <scope>NUCLEOTIDE SEQUENCE</scope>
</reference>
<dbReference type="InterPro" id="IPR005801">
    <property type="entry name" value="ADC_synthase"/>
</dbReference>
<gene>
    <name evidence="2" type="ORF">METZ01_LOCUS464385</name>
</gene>
<proteinExistence type="predicted"/>
<dbReference type="InterPro" id="IPR015890">
    <property type="entry name" value="Chorismate_C"/>
</dbReference>
<feature type="non-terminal residue" evidence="2">
    <location>
        <position position="1"/>
    </location>
</feature>
<feature type="domain" description="Chorismate-utilising enzyme C-terminal" evidence="1">
    <location>
        <begin position="52"/>
        <end position="249"/>
    </location>
</feature>
<protein>
    <recommendedName>
        <fullName evidence="1">Chorismate-utilising enzyme C-terminal domain-containing protein</fullName>
    </recommendedName>
</protein>
<evidence type="ECO:0000313" key="2">
    <source>
        <dbReference type="EMBL" id="SVE11531.1"/>
    </source>
</evidence>
<dbReference type="EMBL" id="UINC01195116">
    <property type="protein sequence ID" value="SVE11531.1"/>
    <property type="molecule type" value="Genomic_DNA"/>
</dbReference>
<dbReference type="InterPro" id="IPR019999">
    <property type="entry name" value="Anth_synth_I-like"/>
</dbReference>
<dbReference type="GO" id="GO:0046820">
    <property type="term" value="F:4-amino-4-deoxychorismate synthase activity"/>
    <property type="evidence" value="ECO:0007669"/>
    <property type="project" value="TreeGrafter"/>
</dbReference>
<feature type="non-terminal residue" evidence="2">
    <location>
        <position position="249"/>
    </location>
</feature>
<evidence type="ECO:0000259" key="1">
    <source>
        <dbReference type="Pfam" id="PF00425"/>
    </source>
</evidence>
<dbReference type="PRINTS" id="PR00095">
    <property type="entry name" value="ANTSNTHASEI"/>
</dbReference>
<dbReference type="SUPFAM" id="SSF56322">
    <property type="entry name" value="ADC synthase"/>
    <property type="match status" value="1"/>
</dbReference>
<dbReference type="PANTHER" id="PTHR11236">
    <property type="entry name" value="AMINOBENZOATE/ANTHRANILATE SYNTHASE"/>
    <property type="match status" value="1"/>
</dbReference>
<name>A0A383AV90_9ZZZZ</name>
<dbReference type="GO" id="GO:0000162">
    <property type="term" value="P:L-tryptophan biosynthetic process"/>
    <property type="evidence" value="ECO:0007669"/>
    <property type="project" value="TreeGrafter"/>
</dbReference>
<dbReference type="Pfam" id="PF00425">
    <property type="entry name" value="Chorismate_bind"/>
    <property type="match status" value="1"/>
</dbReference>
<dbReference type="PANTHER" id="PTHR11236:SF50">
    <property type="entry name" value="AMINODEOXYCHORISMATE SYNTHASE COMPONENT 1"/>
    <property type="match status" value="1"/>
</dbReference>
<dbReference type="Gene3D" id="3.60.120.10">
    <property type="entry name" value="Anthranilate synthase"/>
    <property type="match status" value="1"/>
</dbReference>